<dbReference type="AlphaFoldDB" id="A0A4Y2M6W9"/>
<dbReference type="EMBL" id="BGPR01006843">
    <property type="protein sequence ID" value="GBN22264.1"/>
    <property type="molecule type" value="Genomic_DNA"/>
</dbReference>
<organism evidence="1 2">
    <name type="scientific">Araneus ventricosus</name>
    <name type="common">Orbweaver spider</name>
    <name type="synonym">Epeira ventricosa</name>
    <dbReference type="NCBI Taxonomy" id="182803"/>
    <lineage>
        <taxon>Eukaryota</taxon>
        <taxon>Metazoa</taxon>
        <taxon>Ecdysozoa</taxon>
        <taxon>Arthropoda</taxon>
        <taxon>Chelicerata</taxon>
        <taxon>Arachnida</taxon>
        <taxon>Araneae</taxon>
        <taxon>Araneomorphae</taxon>
        <taxon>Entelegynae</taxon>
        <taxon>Araneoidea</taxon>
        <taxon>Araneidae</taxon>
        <taxon>Araneus</taxon>
    </lineage>
</organism>
<reference evidence="1 2" key="1">
    <citation type="journal article" date="2019" name="Sci. Rep.">
        <title>Orb-weaving spider Araneus ventricosus genome elucidates the spidroin gene catalogue.</title>
        <authorList>
            <person name="Kono N."/>
            <person name="Nakamura H."/>
            <person name="Ohtoshi R."/>
            <person name="Moran D.A.P."/>
            <person name="Shinohara A."/>
            <person name="Yoshida Y."/>
            <person name="Fujiwara M."/>
            <person name="Mori M."/>
            <person name="Tomita M."/>
            <person name="Arakawa K."/>
        </authorList>
    </citation>
    <scope>NUCLEOTIDE SEQUENCE [LARGE SCALE GENOMIC DNA]</scope>
</reference>
<dbReference type="OrthoDB" id="8023395at2759"/>
<keyword evidence="2" id="KW-1185">Reference proteome</keyword>
<evidence type="ECO:0000313" key="2">
    <source>
        <dbReference type="Proteomes" id="UP000499080"/>
    </source>
</evidence>
<evidence type="ECO:0000313" key="1">
    <source>
        <dbReference type="EMBL" id="GBN22264.1"/>
    </source>
</evidence>
<proteinExistence type="predicted"/>
<accession>A0A4Y2M6W9</accession>
<dbReference type="PANTHER" id="PTHR46409:SF1">
    <property type="entry name" value="HTH PSQ-TYPE DOMAIN-CONTAINING PROTEIN"/>
    <property type="match status" value="1"/>
</dbReference>
<dbReference type="Proteomes" id="UP000499080">
    <property type="component" value="Unassembled WGS sequence"/>
</dbReference>
<sequence length="122" mass="14033">MLRQVGISSCSTIKIRHSCKDGSKHVFETIKKSRYLSAELKSGIDPVIQRNGYFGNPEIILIAMITEDRNFIRGLGLRRIMASRARNSIGPRKFTIPDFNFEAKDYHELIDWQNWEENGTST</sequence>
<gene>
    <name evidence="1" type="ORF">AVEN_108537_1</name>
</gene>
<protein>
    <submittedName>
        <fullName evidence="1">Uncharacterized protein</fullName>
    </submittedName>
</protein>
<dbReference type="PANTHER" id="PTHR46409">
    <property type="entry name" value="HTH PSQ-TYPE DOMAIN-CONTAINING PROTEIN"/>
    <property type="match status" value="1"/>
</dbReference>
<comment type="caution">
    <text evidence="1">The sequence shown here is derived from an EMBL/GenBank/DDBJ whole genome shotgun (WGS) entry which is preliminary data.</text>
</comment>
<name>A0A4Y2M6W9_ARAVE</name>